<dbReference type="Proteomes" id="UP001526337">
    <property type="component" value="Unassembled WGS sequence"/>
</dbReference>
<evidence type="ECO:0000259" key="2">
    <source>
        <dbReference type="Pfam" id="PF06890"/>
    </source>
</evidence>
<sequence length="181" mass="18923">MIDRLFMAVRGLFVRAVVRGIDDTGGEQMLTVEPHFGRTRSKVPVHQPFGFASHAPLDGAVAPVVAVGGDHADLMALPPANPSRARFGKLGEGDSVLYDACGQRIYIQNGKIVRIDCTSEMLVTIGGSPILDLTAKQATLNVPLSVKGSITATGDVTAGSISLTNHTHPVTDAPGTTGKPQ</sequence>
<evidence type="ECO:0000313" key="4">
    <source>
        <dbReference type="Proteomes" id="UP001526337"/>
    </source>
</evidence>
<protein>
    <submittedName>
        <fullName evidence="3">Phage baseplate assembly protein</fullName>
    </submittedName>
</protein>
<dbReference type="Pfam" id="PF06890">
    <property type="entry name" value="Phage_Mu_Gp45"/>
    <property type="match status" value="1"/>
</dbReference>
<reference evidence="3 4" key="1">
    <citation type="submission" date="2022-07" db="EMBL/GenBank/DDBJ databases">
        <title>Genome stability of Gluconacetobacter entanii AV429.</title>
        <authorList>
            <person name="Trcek J."/>
            <person name="Cepec E."/>
        </authorList>
    </citation>
    <scope>NUCLEOTIDE SEQUENCE [LARGE SCALE GENOMIC DNA]</scope>
    <source>
        <strain evidence="3 4">AV429_2022</strain>
    </source>
</reference>
<accession>A0ABT3K114</accession>
<gene>
    <name evidence="3" type="ORF">NO263_00540</name>
</gene>
<organism evidence="3 4">
    <name type="scientific">Gluconacetobacter entanii</name>
    <dbReference type="NCBI Taxonomy" id="108528"/>
    <lineage>
        <taxon>Bacteria</taxon>
        <taxon>Pseudomonadati</taxon>
        <taxon>Pseudomonadota</taxon>
        <taxon>Alphaproteobacteria</taxon>
        <taxon>Acetobacterales</taxon>
        <taxon>Acetobacteraceae</taxon>
        <taxon>Gluconacetobacter</taxon>
    </lineage>
</organism>
<evidence type="ECO:0000256" key="1">
    <source>
        <dbReference type="SAM" id="MobiDB-lite"/>
    </source>
</evidence>
<feature type="domain" description="Bacteriophage Mu Gp45 N-terminal" evidence="2">
    <location>
        <begin position="15"/>
        <end position="82"/>
    </location>
</feature>
<dbReference type="RefSeq" id="WP_171791638.1">
    <property type="nucleotide sequence ID" value="NZ_JABJWD010000136.1"/>
</dbReference>
<comment type="caution">
    <text evidence="3">The sequence shown here is derived from an EMBL/GenBank/DDBJ whole genome shotgun (WGS) entry which is preliminary data.</text>
</comment>
<evidence type="ECO:0000313" key="3">
    <source>
        <dbReference type="EMBL" id="MCW4589088.1"/>
    </source>
</evidence>
<name>A0ABT3K114_9PROT</name>
<keyword evidence="4" id="KW-1185">Reference proteome</keyword>
<feature type="region of interest" description="Disordered" evidence="1">
    <location>
        <begin position="162"/>
        <end position="181"/>
    </location>
</feature>
<dbReference type="InterPro" id="IPR053861">
    <property type="entry name" value="Phage_Mu_Gp45_N"/>
</dbReference>
<dbReference type="EMBL" id="JANGSQ010000051">
    <property type="protein sequence ID" value="MCW4589088.1"/>
    <property type="molecule type" value="Genomic_DNA"/>
</dbReference>
<proteinExistence type="predicted"/>